<name>A0A0A8YNE8_ARUDO</name>
<sequence length="41" mass="4872">MKHIFCFYEAQFSIRYSLGNSNTFYCSKRGKIRAITVLTLY</sequence>
<reference evidence="1" key="2">
    <citation type="journal article" date="2015" name="Data Brief">
        <title>Shoot transcriptome of the giant reed, Arundo donax.</title>
        <authorList>
            <person name="Barrero R.A."/>
            <person name="Guerrero F.D."/>
            <person name="Moolhuijzen P."/>
            <person name="Goolsby J.A."/>
            <person name="Tidwell J."/>
            <person name="Bellgard S.E."/>
            <person name="Bellgard M.I."/>
        </authorList>
    </citation>
    <scope>NUCLEOTIDE SEQUENCE</scope>
    <source>
        <tissue evidence="1">Shoot tissue taken approximately 20 cm above the soil surface</tissue>
    </source>
</reference>
<protein>
    <submittedName>
        <fullName evidence="1">Uncharacterized protein</fullName>
    </submittedName>
</protein>
<organism evidence="1">
    <name type="scientific">Arundo donax</name>
    <name type="common">Giant reed</name>
    <name type="synonym">Donax arundinaceus</name>
    <dbReference type="NCBI Taxonomy" id="35708"/>
    <lineage>
        <taxon>Eukaryota</taxon>
        <taxon>Viridiplantae</taxon>
        <taxon>Streptophyta</taxon>
        <taxon>Embryophyta</taxon>
        <taxon>Tracheophyta</taxon>
        <taxon>Spermatophyta</taxon>
        <taxon>Magnoliopsida</taxon>
        <taxon>Liliopsida</taxon>
        <taxon>Poales</taxon>
        <taxon>Poaceae</taxon>
        <taxon>PACMAD clade</taxon>
        <taxon>Arundinoideae</taxon>
        <taxon>Arundineae</taxon>
        <taxon>Arundo</taxon>
    </lineage>
</organism>
<dbReference type="AlphaFoldDB" id="A0A0A8YNE8"/>
<dbReference type="EMBL" id="GBRH01269661">
    <property type="protein sequence ID" value="JAD28234.1"/>
    <property type="molecule type" value="Transcribed_RNA"/>
</dbReference>
<proteinExistence type="predicted"/>
<accession>A0A0A8YNE8</accession>
<evidence type="ECO:0000313" key="1">
    <source>
        <dbReference type="EMBL" id="JAD28234.1"/>
    </source>
</evidence>
<reference evidence="1" key="1">
    <citation type="submission" date="2014-09" db="EMBL/GenBank/DDBJ databases">
        <authorList>
            <person name="Magalhaes I.L.F."/>
            <person name="Oliveira U."/>
            <person name="Santos F.R."/>
            <person name="Vidigal T.H.D.A."/>
            <person name="Brescovit A.D."/>
            <person name="Santos A.J."/>
        </authorList>
    </citation>
    <scope>NUCLEOTIDE SEQUENCE</scope>
    <source>
        <tissue evidence="1">Shoot tissue taken approximately 20 cm above the soil surface</tissue>
    </source>
</reference>